<comment type="caution">
    <text evidence="1">The sequence shown here is derived from an EMBL/GenBank/DDBJ whole genome shotgun (WGS) entry which is preliminary data.</text>
</comment>
<dbReference type="Proteomes" id="UP001151760">
    <property type="component" value="Unassembled WGS sequence"/>
</dbReference>
<gene>
    <name evidence="1" type="ORF">Tco_0654892</name>
</gene>
<dbReference type="PANTHER" id="PTHR37217">
    <property type="entry name" value="EXPRESSED PROTEIN"/>
    <property type="match status" value="1"/>
</dbReference>
<evidence type="ECO:0000313" key="2">
    <source>
        <dbReference type="Proteomes" id="UP001151760"/>
    </source>
</evidence>
<reference evidence="1" key="2">
    <citation type="submission" date="2022-01" db="EMBL/GenBank/DDBJ databases">
        <authorList>
            <person name="Yamashiro T."/>
            <person name="Shiraishi A."/>
            <person name="Satake H."/>
            <person name="Nakayama K."/>
        </authorList>
    </citation>
    <scope>NUCLEOTIDE SEQUENCE</scope>
</reference>
<evidence type="ECO:0000313" key="1">
    <source>
        <dbReference type="EMBL" id="GJS60108.1"/>
    </source>
</evidence>
<dbReference type="PANTHER" id="PTHR37217:SF1">
    <property type="entry name" value="EXPRESSED PROTEIN"/>
    <property type="match status" value="1"/>
</dbReference>
<dbReference type="EMBL" id="BQNB010009199">
    <property type="protein sequence ID" value="GJS60108.1"/>
    <property type="molecule type" value="Genomic_DNA"/>
</dbReference>
<keyword evidence="2" id="KW-1185">Reference proteome</keyword>
<reference evidence="1" key="1">
    <citation type="journal article" date="2022" name="Int. J. Mol. Sci.">
        <title>Draft Genome of Tanacetum Coccineum: Genomic Comparison of Closely Related Tanacetum-Family Plants.</title>
        <authorList>
            <person name="Yamashiro T."/>
            <person name="Shiraishi A."/>
            <person name="Nakayama K."/>
            <person name="Satake H."/>
        </authorList>
    </citation>
    <scope>NUCLEOTIDE SEQUENCE</scope>
</reference>
<protein>
    <submittedName>
        <fullName evidence="1">Uncharacterized protein</fullName>
    </submittedName>
</protein>
<organism evidence="1 2">
    <name type="scientific">Tanacetum coccineum</name>
    <dbReference type="NCBI Taxonomy" id="301880"/>
    <lineage>
        <taxon>Eukaryota</taxon>
        <taxon>Viridiplantae</taxon>
        <taxon>Streptophyta</taxon>
        <taxon>Embryophyta</taxon>
        <taxon>Tracheophyta</taxon>
        <taxon>Spermatophyta</taxon>
        <taxon>Magnoliopsida</taxon>
        <taxon>eudicotyledons</taxon>
        <taxon>Gunneridae</taxon>
        <taxon>Pentapetalae</taxon>
        <taxon>asterids</taxon>
        <taxon>campanulids</taxon>
        <taxon>Asterales</taxon>
        <taxon>Asteraceae</taxon>
        <taxon>Asteroideae</taxon>
        <taxon>Anthemideae</taxon>
        <taxon>Anthemidinae</taxon>
        <taxon>Tanacetum</taxon>
    </lineage>
</organism>
<sequence>MIGVSLGEKRECQVKKEFMKTRHPQLHYESKIYRLLQAGKNGTSDEFNNKIVSKWNGRKLLQGNTIGTIKGGARIVISHPKGREMLKQQKATYPNVVVADSPDKMTLESVASDHSFTITKFINEPDLAVLAYQV</sequence>
<name>A0ABQ4X4Y6_9ASTR</name>
<proteinExistence type="predicted"/>
<accession>A0ABQ4X4Y6</accession>
<dbReference type="Gene3D" id="3.30.200.20">
    <property type="entry name" value="Phosphorylase Kinase, domain 1"/>
    <property type="match status" value="1"/>
</dbReference>